<dbReference type="OrthoDB" id="1081439at2"/>
<dbReference type="Proteomes" id="UP000323930">
    <property type="component" value="Unassembled WGS sequence"/>
</dbReference>
<sequence>MPINMKRLVLFYILTFTIYSGFSQSITSAEYFFNTDPGVGNGTSLNVSANSGNLTQTFSIPTNTLSDGFNSFYIRTLNSDGNWSLYERQTFYTKNFVSNNITAAEYFFNTDPGVGNGNALSVDSNTGQLAQTYTIATTSLSEGFHSFYLRTRDNGNTWSLYDRQIIYIKDFDLTPDEVSSAEYFIDTDPGVGNGTSVSFGNSQSSQVLNIDTTGLSEGDHLFYIRVQDANGDWSIYDTALFTIDSSLSTENSLYSSIKLTQNPFVDKLKIDIPDHMEIKEVKIYDALGQKAFYSSENNAELNLSHLKSGLYILNLNTNVGSTSFKILKK</sequence>
<keyword evidence="1" id="KW-0732">Signal</keyword>
<protein>
    <submittedName>
        <fullName evidence="3">T9SS type A sorting domain-containing protein</fullName>
    </submittedName>
</protein>
<feature type="domain" description="Secretion system C-terminal sorting" evidence="2">
    <location>
        <begin position="262"/>
        <end position="325"/>
    </location>
</feature>
<evidence type="ECO:0000313" key="4">
    <source>
        <dbReference type="Proteomes" id="UP000323930"/>
    </source>
</evidence>
<dbReference type="Pfam" id="PF18962">
    <property type="entry name" value="Por_Secre_tail"/>
    <property type="match status" value="1"/>
</dbReference>
<evidence type="ECO:0000259" key="2">
    <source>
        <dbReference type="Pfam" id="PF18962"/>
    </source>
</evidence>
<proteinExistence type="predicted"/>
<dbReference type="InterPro" id="IPR026444">
    <property type="entry name" value="Secre_tail"/>
</dbReference>
<evidence type="ECO:0000256" key="1">
    <source>
        <dbReference type="ARBA" id="ARBA00022729"/>
    </source>
</evidence>
<gene>
    <name evidence="3" type="ORF">FUA24_13955</name>
</gene>
<reference evidence="3 4" key="1">
    <citation type="submission" date="2019-08" db="EMBL/GenBank/DDBJ databases">
        <title>Seonamhaeicola sediminis sp. nov., isolated from marine sediment.</title>
        <authorList>
            <person name="Cao W.R."/>
        </authorList>
    </citation>
    <scope>NUCLEOTIDE SEQUENCE [LARGE SCALE GENOMIC DNA]</scope>
    <source>
        <strain evidence="3 4">B011</strain>
    </source>
</reference>
<keyword evidence="4" id="KW-1185">Reference proteome</keyword>
<name>A0A5D0HSW7_9FLAO</name>
<evidence type="ECO:0000313" key="3">
    <source>
        <dbReference type="EMBL" id="TYA74424.1"/>
    </source>
</evidence>
<dbReference type="NCBIfam" id="TIGR04183">
    <property type="entry name" value="Por_Secre_tail"/>
    <property type="match status" value="1"/>
</dbReference>
<comment type="caution">
    <text evidence="3">The sequence shown here is derived from an EMBL/GenBank/DDBJ whole genome shotgun (WGS) entry which is preliminary data.</text>
</comment>
<organism evidence="3 4">
    <name type="scientific">Seonamhaeicola marinus</name>
    <dbReference type="NCBI Taxonomy" id="1912246"/>
    <lineage>
        <taxon>Bacteria</taxon>
        <taxon>Pseudomonadati</taxon>
        <taxon>Bacteroidota</taxon>
        <taxon>Flavobacteriia</taxon>
        <taxon>Flavobacteriales</taxon>
        <taxon>Flavobacteriaceae</taxon>
    </lineage>
</organism>
<accession>A0A5D0HSW7</accession>
<dbReference type="EMBL" id="VSDQ01000679">
    <property type="protein sequence ID" value="TYA74424.1"/>
    <property type="molecule type" value="Genomic_DNA"/>
</dbReference>
<dbReference type="AlphaFoldDB" id="A0A5D0HSW7"/>